<evidence type="ECO:0000313" key="3">
    <source>
        <dbReference type="Proteomes" id="UP000005226"/>
    </source>
</evidence>
<dbReference type="InterPro" id="IPR000225">
    <property type="entry name" value="Armadillo"/>
</dbReference>
<reference evidence="2" key="2">
    <citation type="submission" date="2025-08" db="UniProtKB">
        <authorList>
            <consortium name="Ensembl"/>
        </authorList>
    </citation>
    <scope>IDENTIFICATION</scope>
</reference>
<feature type="repeat" description="ARM" evidence="1">
    <location>
        <begin position="261"/>
        <end position="286"/>
    </location>
</feature>
<dbReference type="PANTHER" id="PTHR46241:SF1">
    <property type="entry name" value="OUTER DYNEIN ARM-DOCKING COMPLEX SUBUNIT 2"/>
    <property type="match status" value="1"/>
</dbReference>
<dbReference type="Ensembl" id="ENSTRUT00000010650.3">
    <property type="protein sequence ID" value="ENSTRUP00000010592.3"/>
    <property type="gene ID" value="ENSTRUG00000004452.3"/>
</dbReference>
<dbReference type="InterPro" id="IPR011989">
    <property type="entry name" value="ARM-like"/>
</dbReference>
<reference evidence="2 3" key="1">
    <citation type="journal article" date="2011" name="Genome Biol. Evol.">
        <title>Integration of the genetic map and genome assembly of fugu facilitates insights into distinct features of genome evolution in teleosts and mammals.</title>
        <authorList>
            <person name="Kai W."/>
            <person name="Kikuchi K."/>
            <person name="Tohari S."/>
            <person name="Chew A.K."/>
            <person name="Tay A."/>
            <person name="Fujiwara A."/>
            <person name="Hosoya S."/>
            <person name="Suetake H."/>
            <person name="Naruse K."/>
            <person name="Brenner S."/>
            <person name="Suzuki Y."/>
            <person name="Venkatesh B."/>
        </authorList>
    </citation>
    <scope>NUCLEOTIDE SEQUENCE [LARGE SCALE GENOMIC DNA]</scope>
</reference>
<name>H2SDW1_TAKRU</name>
<evidence type="ECO:0000313" key="2">
    <source>
        <dbReference type="Ensembl" id="ENSTRUP00000010592.3"/>
    </source>
</evidence>
<dbReference type="SMART" id="SM00185">
    <property type="entry name" value="ARM"/>
    <property type="match status" value="8"/>
</dbReference>
<dbReference type="PROSITE" id="PS50176">
    <property type="entry name" value="ARM_REPEAT"/>
    <property type="match status" value="1"/>
</dbReference>
<dbReference type="HOGENOM" id="CLU_028951_0_0_1"/>
<keyword evidence="3" id="KW-1185">Reference proteome</keyword>
<accession>H2SDW1</accession>
<gene>
    <name evidence="2" type="primary">odad2</name>
</gene>
<dbReference type="InterPro" id="IPR016024">
    <property type="entry name" value="ARM-type_fold"/>
</dbReference>
<sequence length="592" mass="64998">MSLLIKNEGKSPSENILLILYLFHLFVRSSFILTGQFSFTHATYMSSCKVLCLTSRSICLPLFLKLEKNKDVITSNCIYSMSSSCTTPVHTCRIHSRAAAAVVETSSESEDEEVEQRSESITDLSLEYLQIKKLVKYLKAGDQTATVLTLCAMLNLNLMKETYHCSKSTKIKVAISKAGGIPLLARLLKSSNENMLIPVVGNLQEFASVKSCRIAIQTEGIMEDLVKNLSRNNDELQMYCANAIFKCAEDEKTQELVLKHSGLQPLVSLLSKSDNKELLAAATGAIWKCSISRKNVDKFQEYDTLSTLVGLLSEQPEEVLVNVVGALGEFARIPTNKVTIRKCGGIKYLINLLTETNKELLFNVTKAVGACATDKESMAIIDQHDGVRLVWSLLKNPCPNVQSSAAWALCPCIEHAKDAGEKVRSVVGGLELIGNLLKSTNKEVHTSICAAIARISKDMENLALLTDYGVVPLLAKLTNTTDNRLRHHLAEAIEHCCLYGSNRASFGDAGAVAHLVGYLKSKDQAVHRSTVNALFQLSTDVNNCIIMQSEGAVKPLIKAIGSEDEMLQEAAAGCVRNIRLMVKAYMEERILK</sequence>
<dbReference type="Proteomes" id="UP000005226">
    <property type="component" value="Chromosome 10"/>
</dbReference>
<dbReference type="GeneTree" id="ENSGT00940000156625"/>
<dbReference type="AlphaFoldDB" id="H2SDW1"/>
<dbReference type="PANTHER" id="PTHR46241">
    <property type="entry name" value="ARMADILLO REPEAT-CONTAINING PROTEIN 4 ARMC4"/>
    <property type="match status" value="1"/>
</dbReference>
<evidence type="ECO:0000256" key="1">
    <source>
        <dbReference type="PROSITE-ProRule" id="PRU00259"/>
    </source>
</evidence>
<dbReference type="eggNOG" id="KOG0167">
    <property type="taxonomic scope" value="Eukaryota"/>
</dbReference>
<dbReference type="Pfam" id="PF00514">
    <property type="entry name" value="Arm"/>
    <property type="match status" value="2"/>
</dbReference>
<proteinExistence type="predicted"/>
<protein>
    <submittedName>
        <fullName evidence="2">Outer dynein arm docking complex subunit 2</fullName>
    </submittedName>
</protein>
<dbReference type="Gene3D" id="1.25.10.10">
    <property type="entry name" value="Leucine-rich Repeat Variant"/>
    <property type="match status" value="3"/>
</dbReference>
<dbReference type="SUPFAM" id="SSF48371">
    <property type="entry name" value="ARM repeat"/>
    <property type="match status" value="2"/>
</dbReference>
<organism evidence="2 3">
    <name type="scientific">Takifugu rubripes</name>
    <name type="common">Japanese pufferfish</name>
    <name type="synonym">Fugu rubripes</name>
    <dbReference type="NCBI Taxonomy" id="31033"/>
    <lineage>
        <taxon>Eukaryota</taxon>
        <taxon>Metazoa</taxon>
        <taxon>Chordata</taxon>
        <taxon>Craniata</taxon>
        <taxon>Vertebrata</taxon>
        <taxon>Euteleostomi</taxon>
        <taxon>Actinopterygii</taxon>
        <taxon>Neopterygii</taxon>
        <taxon>Teleostei</taxon>
        <taxon>Neoteleostei</taxon>
        <taxon>Acanthomorphata</taxon>
        <taxon>Eupercaria</taxon>
        <taxon>Tetraodontiformes</taxon>
        <taxon>Tetradontoidea</taxon>
        <taxon>Tetraodontidae</taxon>
        <taxon>Takifugu</taxon>
    </lineage>
</organism>
<reference evidence="2" key="3">
    <citation type="submission" date="2025-09" db="UniProtKB">
        <authorList>
            <consortium name="Ensembl"/>
        </authorList>
    </citation>
    <scope>IDENTIFICATION</scope>
</reference>